<organism evidence="1">
    <name type="scientific">marine metagenome</name>
    <dbReference type="NCBI Taxonomy" id="408172"/>
    <lineage>
        <taxon>unclassified sequences</taxon>
        <taxon>metagenomes</taxon>
        <taxon>ecological metagenomes</taxon>
    </lineage>
</organism>
<accession>A0A381T6Z9</accession>
<dbReference type="Gene3D" id="3.40.190.10">
    <property type="entry name" value="Periplasmic binding protein-like II"/>
    <property type="match status" value="2"/>
</dbReference>
<dbReference type="SUPFAM" id="SSF53850">
    <property type="entry name" value="Periplasmic binding protein-like II"/>
    <property type="match status" value="1"/>
</dbReference>
<dbReference type="EMBL" id="UINC01003821">
    <property type="protein sequence ID" value="SVA09523.1"/>
    <property type="molecule type" value="Genomic_DNA"/>
</dbReference>
<name>A0A381T6Z9_9ZZZZ</name>
<dbReference type="AlphaFoldDB" id="A0A381T6Z9"/>
<proteinExistence type="predicted"/>
<protein>
    <recommendedName>
        <fullName evidence="2">Spermidine/putrescine ABC transporter substrate-binding protein</fullName>
    </recommendedName>
</protein>
<gene>
    <name evidence="1" type="ORF">METZ01_LOCUS62377</name>
</gene>
<reference evidence="1" key="1">
    <citation type="submission" date="2018-05" db="EMBL/GenBank/DDBJ databases">
        <authorList>
            <person name="Lanie J.A."/>
            <person name="Ng W.-L."/>
            <person name="Kazmierczak K.M."/>
            <person name="Andrzejewski T.M."/>
            <person name="Davidsen T.M."/>
            <person name="Wayne K.J."/>
            <person name="Tettelin H."/>
            <person name="Glass J.I."/>
            <person name="Rusch D."/>
            <person name="Podicherti R."/>
            <person name="Tsui H.-C.T."/>
            <person name="Winkler M.E."/>
        </authorList>
    </citation>
    <scope>NUCLEOTIDE SEQUENCE</scope>
</reference>
<sequence>VPNQRTDLRIFCWEGYDSASVLDPFQSRHDINVETESLISDSLAALRVSSSSLETEFDVLNINNAWVQKHLYPNCLVRPLDNHRFELEEARTIPTLTHLNRWSWSADGQNKIGICQRFGAFNLVVNSDKISHDLAVDEGFHLADDPDLYKRYGILLYDDFNLFHICIAAELNPFNLLSRDEEDQFEQTARRWFRNAAIVTNDHSVLNHALIDNRIDFYLSGGTYTASPARLDGNYQVTAITPARGPINGRGGIVFTEVTCVLDHAHTSPWAEPFLDYMLEPDTCVRIAFADRTCNPILQMGDKKVMSAFSSLQLHAIQWDTLEEDISRCVDYDLVPNSASLLRRLDKVKQGLTKH</sequence>
<evidence type="ECO:0000313" key="1">
    <source>
        <dbReference type="EMBL" id="SVA09523.1"/>
    </source>
</evidence>
<feature type="non-terminal residue" evidence="1">
    <location>
        <position position="1"/>
    </location>
</feature>
<evidence type="ECO:0008006" key="2">
    <source>
        <dbReference type="Google" id="ProtNLM"/>
    </source>
</evidence>